<gene>
    <name evidence="1" type="ORF">HU811_15355</name>
</gene>
<comment type="caution">
    <text evidence="1">The sequence shown here is derived from an EMBL/GenBank/DDBJ whole genome shotgun (WGS) entry which is preliminary data.</text>
</comment>
<protein>
    <recommendedName>
        <fullName evidence="3">DUF262 domain-containing protein</fullName>
    </recommendedName>
</protein>
<dbReference type="Proteomes" id="UP000617171">
    <property type="component" value="Unassembled WGS sequence"/>
</dbReference>
<evidence type="ECO:0000313" key="2">
    <source>
        <dbReference type="Proteomes" id="UP000617171"/>
    </source>
</evidence>
<evidence type="ECO:0008006" key="3">
    <source>
        <dbReference type="Google" id="ProtNLM"/>
    </source>
</evidence>
<organism evidence="1 2">
    <name type="scientific">Pseudomonas tehranensis</name>
    <dbReference type="NCBI Taxonomy" id="2745502"/>
    <lineage>
        <taxon>Bacteria</taxon>
        <taxon>Pseudomonadati</taxon>
        <taxon>Pseudomonadota</taxon>
        <taxon>Gammaproteobacteria</taxon>
        <taxon>Pseudomonadales</taxon>
        <taxon>Pseudomonadaceae</taxon>
        <taxon>Pseudomonas</taxon>
    </lineage>
</organism>
<sequence>MPPITIAFVDKGKTELSDRKVFEGFVNQNIDSGYILDGLQRLNTLLSASEMEGFDKKRPLHLNVIVSPSQDKLLYRMITLNNGQKPMTPRHQVEILTQEMFDFTDLNNISVQTEKERSEKITRGAFNLSDISNAYLAFLTNNVNNENNKIVNEKMDEILVGRVLDTDIADGSVQFEDVLKLLDKLCVNSEVKKWFKVNNNLIGFCVAIKKVYEEVSEVEPDRFEEVIAVFEEGFDAINASKVNLGKYRRQLSKEFFENFVEFSEYDAEELTEYFAESTS</sequence>
<name>A0ABR6UTV1_9PSED</name>
<reference evidence="1 2" key="1">
    <citation type="journal article" date="2020" name="Microorganisms">
        <title>Reliable Identification of Environmental Pseudomonas Isolates Using the rpoD Gene.</title>
        <authorList>
            <consortium name="The Broad Institute Genome Sequencing Platform"/>
            <person name="Girard L."/>
            <person name="Lood C."/>
            <person name="Rokni-Zadeh H."/>
            <person name="van Noort V."/>
            <person name="Lavigne R."/>
            <person name="De Mot R."/>
        </authorList>
    </citation>
    <scope>NUCLEOTIDE SEQUENCE [LARGE SCALE GENOMIC DNA]</scope>
    <source>
        <strain evidence="1 2">SWRI196</strain>
    </source>
</reference>
<keyword evidence="2" id="KW-1185">Reference proteome</keyword>
<evidence type="ECO:0000313" key="1">
    <source>
        <dbReference type="EMBL" id="MBC3348011.1"/>
    </source>
</evidence>
<proteinExistence type="predicted"/>
<dbReference type="EMBL" id="JABWQV010000096">
    <property type="protein sequence ID" value="MBC3348011.1"/>
    <property type="molecule type" value="Genomic_DNA"/>
</dbReference>
<accession>A0ABR6UTV1</accession>